<evidence type="ECO:0000313" key="3">
    <source>
        <dbReference type="Proteomes" id="UP000294739"/>
    </source>
</evidence>
<comment type="caution">
    <text evidence="2">The sequence shown here is derived from an EMBL/GenBank/DDBJ whole genome shotgun (WGS) entry which is preliminary data.</text>
</comment>
<dbReference type="RefSeq" id="WP_131898102.1">
    <property type="nucleotide sequence ID" value="NZ_SMKZ01000033.1"/>
</dbReference>
<gene>
    <name evidence="2" type="ORF">E1269_20830</name>
</gene>
<dbReference type="Pfam" id="PF01547">
    <property type="entry name" value="SBP_bac_1"/>
    <property type="match status" value="1"/>
</dbReference>
<reference evidence="2 3" key="1">
    <citation type="submission" date="2019-03" db="EMBL/GenBank/DDBJ databases">
        <title>Draft genome sequences of novel Actinobacteria.</title>
        <authorList>
            <person name="Sahin N."/>
            <person name="Ay H."/>
            <person name="Saygin H."/>
        </authorList>
    </citation>
    <scope>NUCLEOTIDE SEQUENCE [LARGE SCALE GENOMIC DNA]</scope>
    <source>
        <strain evidence="2 3">5K138</strain>
    </source>
</reference>
<organism evidence="2 3">
    <name type="scientific">Jiangella asiatica</name>
    <dbReference type="NCBI Taxonomy" id="2530372"/>
    <lineage>
        <taxon>Bacteria</taxon>
        <taxon>Bacillati</taxon>
        <taxon>Actinomycetota</taxon>
        <taxon>Actinomycetes</taxon>
        <taxon>Jiangellales</taxon>
        <taxon>Jiangellaceae</taxon>
        <taxon>Jiangella</taxon>
    </lineage>
</organism>
<dbReference type="InterPro" id="IPR050490">
    <property type="entry name" value="Bact_solute-bd_prot1"/>
</dbReference>
<dbReference type="SUPFAM" id="SSF53850">
    <property type="entry name" value="Periplasmic binding protein-like II"/>
    <property type="match status" value="1"/>
</dbReference>
<protein>
    <submittedName>
        <fullName evidence="2">Extracellular solute-binding protein</fullName>
    </submittedName>
</protein>
<dbReference type="Gene3D" id="3.40.190.10">
    <property type="entry name" value="Periplasmic binding protein-like II"/>
    <property type="match status" value="1"/>
</dbReference>
<evidence type="ECO:0000256" key="1">
    <source>
        <dbReference type="SAM" id="SignalP"/>
    </source>
</evidence>
<dbReference type="OrthoDB" id="1650177at2"/>
<proteinExistence type="predicted"/>
<dbReference type="InterPro" id="IPR006059">
    <property type="entry name" value="SBP"/>
</dbReference>
<dbReference type="PANTHER" id="PTHR43649">
    <property type="entry name" value="ARABINOSE-BINDING PROTEIN-RELATED"/>
    <property type="match status" value="1"/>
</dbReference>
<keyword evidence="1" id="KW-0732">Signal</keyword>
<dbReference type="PROSITE" id="PS51257">
    <property type="entry name" value="PROKAR_LIPOPROTEIN"/>
    <property type="match status" value="1"/>
</dbReference>
<feature type="chain" id="PRO_5039620075" evidence="1">
    <location>
        <begin position="24"/>
        <end position="425"/>
    </location>
</feature>
<dbReference type="EMBL" id="SMKZ01000033">
    <property type="protein sequence ID" value="TDE03105.1"/>
    <property type="molecule type" value="Genomic_DNA"/>
</dbReference>
<accession>A0A4R5CYQ6</accession>
<dbReference type="AlphaFoldDB" id="A0A4R5CYQ6"/>
<keyword evidence="3" id="KW-1185">Reference proteome</keyword>
<feature type="signal peptide" evidence="1">
    <location>
        <begin position="1"/>
        <end position="23"/>
    </location>
</feature>
<evidence type="ECO:0000313" key="2">
    <source>
        <dbReference type="EMBL" id="TDE03105.1"/>
    </source>
</evidence>
<dbReference type="InParanoid" id="A0A4R5CYQ6"/>
<sequence>MSISRTSRLLRLSAIVAAATLVAASCGSDEPSTGDPGDQVLSVPSHLWEGGADAEYMALMEELTVADNPGASIDKPVIPFADYHQQAYTQMVSGQAPDVVIPYDPQMTQWVQQDLLEPLNPWLEEAGVDVEAMIEAEQVAVVDGEVYGLLAHSNPRLLVFNRQLFEQAGVEIPTTPEDWRAAIEAIRDTDNEVFGAAFVTGGASPADIYQYLMPIVAGFGGAFVTDGEPTATSDEVVEALDFVKGLYNDGLVPAGTSSADIVDAFQSGKIASVVTGPFLAVATQEANPEVAQHVSLAQAPLPNPSVSVNLFMAMPRDAQHKDLAADFILNTVDPQILDLTIREKFVPPGMPVDVPADLLAEHPYLQEVVDAATTAVSYAPGGVGEQATDVMNIVGDGFQAMLTNDLSAEETAESIQNELTTLLGS</sequence>
<dbReference type="Proteomes" id="UP000294739">
    <property type="component" value="Unassembled WGS sequence"/>
</dbReference>
<name>A0A4R5CYQ6_9ACTN</name>
<dbReference type="PANTHER" id="PTHR43649:SF12">
    <property type="entry name" value="DIACETYLCHITOBIOSE BINDING PROTEIN DASA"/>
    <property type="match status" value="1"/>
</dbReference>